<evidence type="ECO:0000313" key="1">
    <source>
        <dbReference type="EMBL" id="POZ57189.1"/>
    </source>
</evidence>
<keyword evidence="2" id="KW-1185">Reference proteome</keyword>
<organism evidence="1 2">
    <name type="scientific">Lysinibacillus sphaericus</name>
    <name type="common">Bacillus sphaericus</name>
    <dbReference type="NCBI Taxonomy" id="1421"/>
    <lineage>
        <taxon>Bacteria</taxon>
        <taxon>Bacillati</taxon>
        <taxon>Bacillota</taxon>
        <taxon>Bacilli</taxon>
        <taxon>Bacillales</taxon>
        <taxon>Bacillaceae</taxon>
        <taxon>Lysinibacillus</taxon>
    </lineage>
</organism>
<dbReference type="Proteomes" id="UP000237319">
    <property type="component" value="Unassembled WGS sequence"/>
</dbReference>
<reference evidence="1 2" key="1">
    <citation type="submission" date="2017-11" db="EMBL/GenBank/DDBJ databases">
        <title>Genome sequence of Lysinibacillus sphaericus, a lignin-degrading bacteria isolated from municipal solid waste soil.</title>
        <authorList>
            <person name="Persinoti G.F."/>
            <person name="Paixao D.A."/>
            <person name="Bugg T.D."/>
            <person name="Squina F.M."/>
        </authorList>
    </citation>
    <scope>NUCLEOTIDE SEQUENCE [LARGE SCALE GENOMIC DNA]</scope>
    <source>
        <strain evidence="1 2">A1</strain>
    </source>
</reference>
<gene>
    <name evidence="1" type="ORF">LYSIN_01973</name>
</gene>
<sequence>MTDEKQPDLVEEKLFTQSELDEIISKRLARQHKKHVEAIRVLVQALTNEEVKE</sequence>
<dbReference type="AlphaFoldDB" id="A0A2S5D283"/>
<evidence type="ECO:0000313" key="2">
    <source>
        <dbReference type="Proteomes" id="UP000237319"/>
    </source>
</evidence>
<comment type="caution">
    <text evidence="1">The sequence shown here is derived from an EMBL/GenBank/DDBJ whole genome shotgun (WGS) entry which is preliminary data.</text>
</comment>
<dbReference type="EMBL" id="PGLV01000001">
    <property type="protein sequence ID" value="POZ57189.1"/>
    <property type="molecule type" value="Genomic_DNA"/>
</dbReference>
<accession>A0A2S5D283</accession>
<dbReference type="RefSeq" id="WP_181020936.1">
    <property type="nucleotide sequence ID" value="NZ_PGLV01000001.1"/>
</dbReference>
<proteinExistence type="predicted"/>
<name>A0A2S5D283_LYSSH</name>
<protein>
    <submittedName>
        <fullName evidence="1">Uncharacterized protein</fullName>
    </submittedName>
</protein>